<evidence type="ECO:0000313" key="2">
    <source>
        <dbReference type="Proteomes" id="UP001206483"/>
    </source>
</evidence>
<keyword evidence="1" id="KW-0560">Oxidoreductase</keyword>
<keyword evidence="2" id="KW-1185">Reference proteome</keyword>
<dbReference type="RefSeq" id="WP_253799982.1">
    <property type="nucleotide sequence ID" value="NZ_BAAAUB010000019.1"/>
</dbReference>
<comment type="caution">
    <text evidence="1">The sequence shown here is derived from an EMBL/GenBank/DDBJ whole genome shotgun (WGS) entry which is preliminary data.</text>
</comment>
<keyword evidence="1" id="KW-0503">Monooxygenase</keyword>
<sequence length="98" mass="10671">MAIVAVFELSGMTEAQYDKSAEMVAGRPGPVTSPQDWPVPGLISHTAAPTADGWLVVDVWESEEAFRQFGEVIVPILNELGVQNAQPRIYPVHVVVTR</sequence>
<reference evidence="1 2" key="1">
    <citation type="submission" date="2022-06" db="EMBL/GenBank/DDBJ databases">
        <title>Sequencing the genomes of 1000 actinobacteria strains.</title>
        <authorList>
            <person name="Klenk H.-P."/>
        </authorList>
    </citation>
    <scope>NUCLEOTIDE SEQUENCE [LARGE SCALE GENOMIC DNA]</scope>
    <source>
        <strain evidence="1 2">DSM 41656</strain>
    </source>
</reference>
<protein>
    <submittedName>
        <fullName evidence="1">Heme-degrading monooxygenase HmoA</fullName>
    </submittedName>
</protein>
<organism evidence="1 2">
    <name type="scientific">Kitasatospora paracochleata</name>
    <dbReference type="NCBI Taxonomy" id="58354"/>
    <lineage>
        <taxon>Bacteria</taxon>
        <taxon>Bacillati</taxon>
        <taxon>Actinomycetota</taxon>
        <taxon>Actinomycetes</taxon>
        <taxon>Kitasatosporales</taxon>
        <taxon>Streptomycetaceae</taxon>
        <taxon>Kitasatospora</taxon>
    </lineage>
</organism>
<accession>A0ABT1J1Q4</accession>
<dbReference type="Proteomes" id="UP001206483">
    <property type="component" value="Unassembled WGS sequence"/>
</dbReference>
<dbReference type="GO" id="GO:0004497">
    <property type="term" value="F:monooxygenase activity"/>
    <property type="evidence" value="ECO:0007669"/>
    <property type="project" value="UniProtKB-KW"/>
</dbReference>
<dbReference type="EMBL" id="JAMZDX010000004">
    <property type="protein sequence ID" value="MCP2311365.1"/>
    <property type="molecule type" value="Genomic_DNA"/>
</dbReference>
<evidence type="ECO:0000313" key="1">
    <source>
        <dbReference type="EMBL" id="MCP2311365.1"/>
    </source>
</evidence>
<gene>
    <name evidence="1" type="ORF">FHR36_004528</name>
</gene>
<name>A0ABT1J1Q4_9ACTN</name>
<proteinExistence type="predicted"/>